<accession>A0A9X3TUU5</accession>
<keyword evidence="1" id="KW-0472">Membrane</keyword>
<dbReference type="Proteomes" id="UP001151071">
    <property type="component" value="Unassembled WGS sequence"/>
</dbReference>
<keyword evidence="1" id="KW-1133">Transmembrane helix</keyword>
<keyword evidence="1" id="KW-0812">Transmembrane</keyword>
<comment type="caution">
    <text evidence="2">The sequence shown here is derived from an EMBL/GenBank/DDBJ whole genome shotgun (WGS) entry which is preliminary data.</text>
</comment>
<feature type="transmembrane region" description="Helical" evidence="1">
    <location>
        <begin position="101"/>
        <end position="121"/>
    </location>
</feature>
<sequence length="199" mass="22421">MTVIKMMPDYMKCVLVGALLGTISKYVDTVAVDGSWQADVFHYCSQILSRLGIWVLIAAMIAAYSKTIIRAAVNTFVFFAGVLISYYLYSAYLFGFFPTKYFMLWGSIALLSPFLGSIVWFAKNHTRLAYILPALPMGLMLSLSLSIGAFYLDINYIDELIMYAVLCVIFYKEPKQMAVSIVFSIVLALLIEIISPYHF</sequence>
<feature type="transmembrane region" description="Helical" evidence="1">
    <location>
        <begin position="154"/>
        <end position="171"/>
    </location>
</feature>
<evidence type="ECO:0000256" key="1">
    <source>
        <dbReference type="SAM" id="Phobius"/>
    </source>
</evidence>
<feature type="transmembrane region" description="Helical" evidence="1">
    <location>
        <begin position="178"/>
        <end position="197"/>
    </location>
</feature>
<evidence type="ECO:0000313" key="2">
    <source>
        <dbReference type="EMBL" id="MDA5110889.1"/>
    </source>
</evidence>
<protein>
    <submittedName>
        <fullName evidence="2">Uncharacterized protein</fullName>
    </submittedName>
</protein>
<feature type="transmembrane region" description="Helical" evidence="1">
    <location>
        <begin position="128"/>
        <end position="148"/>
    </location>
</feature>
<feature type="transmembrane region" description="Helical" evidence="1">
    <location>
        <begin position="71"/>
        <end position="89"/>
    </location>
</feature>
<keyword evidence="3" id="KW-1185">Reference proteome</keyword>
<dbReference type="EMBL" id="JAPYYP010000049">
    <property type="protein sequence ID" value="MDA5110889.1"/>
    <property type="molecule type" value="Genomic_DNA"/>
</dbReference>
<evidence type="ECO:0000313" key="3">
    <source>
        <dbReference type="Proteomes" id="UP001151071"/>
    </source>
</evidence>
<dbReference type="AlphaFoldDB" id="A0A9X3TUU5"/>
<feature type="transmembrane region" description="Helical" evidence="1">
    <location>
        <begin position="40"/>
        <end position="64"/>
    </location>
</feature>
<dbReference type="RefSeq" id="WP_271140990.1">
    <property type="nucleotide sequence ID" value="NZ_JAPYYP010000049.1"/>
</dbReference>
<organism evidence="2 3">
    <name type="scientific">Brevibacillus thermoruber</name>
    <dbReference type="NCBI Taxonomy" id="33942"/>
    <lineage>
        <taxon>Bacteria</taxon>
        <taxon>Bacillati</taxon>
        <taxon>Bacillota</taxon>
        <taxon>Bacilli</taxon>
        <taxon>Bacillales</taxon>
        <taxon>Paenibacillaceae</taxon>
        <taxon>Brevibacillus</taxon>
    </lineage>
</organism>
<name>A0A9X3TUU5_9BACL</name>
<reference evidence="2" key="1">
    <citation type="submission" date="2022-12" db="EMBL/GenBank/DDBJ databases">
        <title>Draft genome sequence of the thermophilic strain Brevibacillus thermoruber HT42, isolated from Los Humeros, Puebla, Mexico, with biotechnological potential.</title>
        <authorList>
            <person name="Lara Sanchez J."/>
            <person name="Solis Palacios R."/>
            <person name="Bustos Baena A.S."/>
            <person name="Ruz Baez A.E."/>
            <person name="Espinosa Luna G."/>
            <person name="Oliart Ros R.M."/>
        </authorList>
    </citation>
    <scope>NUCLEOTIDE SEQUENCE</scope>
    <source>
        <strain evidence="2">HT42</strain>
    </source>
</reference>
<proteinExistence type="predicted"/>
<gene>
    <name evidence="2" type="ORF">O3V59_21350</name>
</gene>